<keyword evidence="1 4" id="KW-0732">Signal</keyword>
<gene>
    <name evidence="6" type="ORF">SASPL_119782</name>
</gene>
<evidence type="ECO:0000256" key="4">
    <source>
        <dbReference type="SAM" id="SignalP"/>
    </source>
</evidence>
<dbReference type="PROSITE" id="PS50927">
    <property type="entry name" value="BULB_LECTIN"/>
    <property type="match status" value="1"/>
</dbReference>
<evidence type="ECO:0000256" key="3">
    <source>
        <dbReference type="SAM" id="MobiDB-lite"/>
    </source>
</evidence>
<dbReference type="InterPro" id="IPR051343">
    <property type="entry name" value="G-type_lectin_kinases/EP1-like"/>
</dbReference>
<protein>
    <recommendedName>
        <fullName evidence="5">Bulb-type lectin domain-containing protein</fullName>
    </recommendedName>
</protein>
<dbReference type="FunFam" id="2.90.10.10:FF:000013">
    <property type="entry name" value="G-type lectin S-receptor-like serine/threonine-protein kinase LECRK1"/>
    <property type="match status" value="1"/>
</dbReference>
<evidence type="ECO:0000256" key="2">
    <source>
        <dbReference type="ARBA" id="ARBA00023180"/>
    </source>
</evidence>
<evidence type="ECO:0000313" key="6">
    <source>
        <dbReference type="EMBL" id="KAG6417598.1"/>
    </source>
</evidence>
<evidence type="ECO:0000259" key="5">
    <source>
        <dbReference type="PROSITE" id="PS50927"/>
    </source>
</evidence>
<dbReference type="SUPFAM" id="SSF51110">
    <property type="entry name" value="alpha-D-mannose-specific plant lectins"/>
    <property type="match status" value="2"/>
</dbReference>
<dbReference type="CDD" id="cd00028">
    <property type="entry name" value="B_lectin"/>
    <property type="match status" value="1"/>
</dbReference>
<dbReference type="Gene3D" id="1.10.510.10">
    <property type="entry name" value="Transferase(Phosphotransferase) domain 1"/>
    <property type="match status" value="1"/>
</dbReference>
<dbReference type="AlphaFoldDB" id="A0A8X8ZUN9"/>
<dbReference type="EMBL" id="PNBA02000007">
    <property type="protein sequence ID" value="KAG6417598.1"/>
    <property type="molecule type" value="Genomic_DNA"/>
</dbReference>
<organism evidence="6">
    <name type="scientific">Salvia splendens</name>
    <name type="common">Scarlet sage</name>
    <dbReference type="NCBI Taxonomy" id="180675"/>
    <lineage>
        <taxon>Eukaryota</taxon>
        <taxon>Viridiplantae</taxon>
        <taxon>Streptophyta</taxon>
        <taxon>Embryophyta</taxon>
        <taxon>Tracheophyta</taxon>
        <taxon>Spermatophyta</taxon>
        <taxon>Magnoliopsida</taxon>
        <taxon>eudicotyledons</taxon>
        <taxon>Gunneridae</taxon>
        <taxon>Pentapetalae</taxon>
        <taxon>asterids</taxon>
        <taxon>lamiids</taxon>
        <taxon>Lamiales</taxon>
        <taxon>Lamiaceae</taxon>
        <taxon>Nepetoideae</taxon>
        <taxon>Mentheae</taxon>
        <taxon>Salviinae</taxon>
        <taxon>Salvia</taxon>
        <taxon>Salvia subgen. Calosphace</taxon>
        <taxon>core Calosphace</taxon>
    </lineage>
</organism>
<keyword evidence="7" id="KW-1185">Reference proteome</keyword>
<evidence type="ECO:0000256" key="1">
    <source>
        <dbReference type="ARBA" id="ARBA00022729"/>
    </source>
</evidence>
<dbReference type="Pfam" id="PF01453">
    <property type="entry name" value="B_lectin"/>
    <property type="match status" value="1"/>
</dbReference>
<reference evidence="6" key="2">
    <citation type="submission" date="2020-08" db="EMBL/GenBank/DDBJ databases">
        <title>Plant Genome Project.</title>
        <authorList>
            <person name="Zhang R.-G."/>
        </authorList>
    </citation>
    <scope>NUCLEOTIDE SEQUENCE</scope>
    <source>
        <strain evidence="6">Huo1</strain>
        <tissue evidence="6">Leaf</tissue>
    </source>
</reference>
<keyword evidence="2" id="KW-0325">Glycoprotein</keyword>
<feature type="chain" id="PRO_5036479562" description="Bulb-type lectin domain-containing protein" evidence="4">
    <location>
        <begin position="24"/>
        <end position="517"/>
    </location>
</feature>
<comment type="caution">
    <text evidence="6">The sequence shown here is derived from an EMBL/GenBank/DDBJ whole genome shotgun (WGS) entry which is preliminary data.</text>
</comment>
<feature type="domain" description="Bulb-type lectin" evidence="5">
    <location>
        <begin position="32"/>
        <end position="150"/>
    </location>
</feature>
<evidence type="ECO:0000313" key="7">
    <source>
        <dbReference type="Proteomes" id="UP000298416"/>
    </source>
</evidence>
<feature type="region of interest" description="Disordered" evidence="3">
    <location>
        <begin position="401"/>
        <end position="420"/>
    </location>
</feature>
<dbReference type="InterPro" id="IPR036426">
    <property type="entry name" value="Bulb-type_lectin_dom_sf"/>
</dbReference>
<sequence>MASCRFLLLVIIIIIIITTIVKGQDSSNRNVTLRSSIVANANSNSTWNSPSGEFAFGLQEVSPGAFLLAIWFNQLTDKTLVWSANRDEPVPTGSTVQLSAEGTLELIDPTRRRVWASQTRPGMVAYAAMLDTGNLVLASNTSAILWQSFDSPTNTLLPTQVLNRQSVLYSSFSATNFSRGKFKFTLQADGNLVLVTRSYPSDENVNAYWSSVTRDTGFQLIFNDSGVINLIRQNGTILRPLFDSGSLAGQFYQRLVLEHDGVLRHYVYPQSPDSSPGWSVRDFEPSNICLAVREDDMGGGGPCGFNSYCSITAEGRCDRQQAQDAQSFTFNEMSGVNWPFKDYAIFRDVEEAWCRQACLSDCLCALVIFSNRVCFMKPHPFSNGREEGGMALIKVRMNNTLTSNPDTPAPGRESSKSSSTTVTLSALRSYEEDVEDEGEAVLADWAYDCYQQGALDLLVAGDEEARSDMKTLEIYVKTAIWCIQEDPTLRPHMNIVMHMLQGSIQVPTPPDPIAFVR</sequence>
<reference evidence="6" key="1">
    <citation type="submission" date="2018-01" db="EMBL/GenBank/DDBJ databases">
        <authorList>
            <person name="Mao J.F."/>
        </authorList>
    </citation>
    <scope>NUCLEOTIDE SEQUENCE</scope>
    <source>
        <strain evidence="6">Huo1</strain>
        <tissue evidence="6">Leaf</tissue>
    </source>
</reference>
<dbReference type="PANTHER" id="PTHR47976:SF108">
    <property type="entry name" value="G-TYPE LECTIN S-RECEPTOR-LIKE SERINE_THREONINE-PROTEIN KINASE LECRK1"/>
    <property type="match status" value="1"/>
</dbReference>
<name>A0A8X8ZUN9_SALSN</name>
<dbReference type="PANTHER" id="PTHR47976">
    <property type="entry name" value="G-TYPE LECTIN S-RECEPTOR-LIKE SERINE/THREONINE-PROTEIN KINASE SD2-5"/>
    <property type="match status" value="1"/>
</dbReference>
<dbReference type="InterPro" id="IPR001480">
    <property type="entry name" value="Bulb-type_lectin_dom"/>
</dbReference>
<accession>A0A8X8ZUN9</accession>
<dbReference type="SMART" id="SM00108">
    <property type="entry name" value="B_lectin"/>
    <property type="match status" value="1"/>
</dbReference>
<dbReference type="Proteomes" id="UP000298416">
    <property type="component" value="Unassembled WGS sequence"/>
</dbReference>
<dbReference type="Gene3D" id="2.90.10.10">
    <property type="entry name" value="Bulb-type lectin domain"/>
    <property type="match status" value="2"/>
</dbReference>
<feature type="signal peptide" evidence="4">
    <location>
        <begin position="1"/>
        <end position="23"/>
    </location>
</feature>
<proteinExistence type="predicted"/>